<keyword evidence="1" id="KW-0472">Membrane</keyword>
<dbReference type="GO" id="GO:0008168">
    <property type="term" value="F:methyltransferase activity"/>
    <property type="evidence" value="ECO:0007669"/>
    <property type="project" value="TreeGrafter"/>
</dbReference>
<dbReference type="AlphaFoldDB" id="A0A1F4VK27"/>
<dbReference type="InterPro" id="IPR025714">
    <property type="entry name" value="Methyltranfer_dom"/>
</dbReference>
<feature type="transmembrane region" description="Helical" evidence="1">
    <location>
        <begin position="212"/>
        <end position="238"/>
    </location>
</feature>
<gene>
    <name evidence="3" type="ORF">A3H26_01435</name>
</gene>
<organism evidence="3 4">
    <name type="scientific">candidate division WWE3 bacterium RIFCSPLOWO2_12_FULL_36_10</name>
    <dbReference type="NCBI Taxonomy" id="1802630"/>
    <lineage>
        <taxon>Bacteria</taxon>
        <taxon>Katanobacteria</taxon>
    </lineage>
</organism>
<evidence type="ECO:0000259" key="2">
    <source>
        <dbReference type="Pfam" id="PF13847"/>
    </source>
</evidence>
<evidence type="ECO:0000313" key="4">
    <source>
        <dbReference type="Proteomes" id="UP000177763"/>
    </source>
</evidence>
<dbReference type="EMBL" id="MEVN01000011">
    <property type="protein sequence ID" value="OGC57519.1"/>
    <property type="molecule type" value="Genomic_DNA"/>
</dbReference>
<keyword evidence="1" id="KW-1133">Transmembrane helix</keyword>
<dbReference type="Gene3D" id="3.40.50.150">
    <property type="entry name" value="Vaccinia Virus protein VP39"/>
    <property type="match status" value="1"/>
</dbReference>
<dbReference type="SUPFAM" id="SSF53335">
    <property type="entry name" value="S-adenosyl-L-methionine-dependent methyltransferases"/>
    <property type="match status" value="1"/>
</dbReference>
<comment type="caution">
    <text evidence="3">The sequence shown here is derived from an EMBL/GenBank/DDBJ whole genome shotgun (WGS) entry which is preliminary data.</text>
</comment>
<keyword evidence="1" id="KW-0812">Transmembrane</keyword>
<dbReference type="Proteomes" id="UP000177763">
    <property type="component" value="Unassembled WGS sequence"/>
</dbReference>
<dbReference type="Pfam" id="PF13847">
    <property type="entry name" value="Methyltransf_31"/>
    <property type="match status" value="1"/>
</dbReference>
<proteinExistence type="predicted"/>
<evidence type="ECO:0000256" key="1">
    <source>
        <dbReference type="SAM" id="Phobius"/>
    </source>
</evidence>
<dbReference type="PANTHER" id="PTHR43591">
    <property type="entry name" value="METHYLTRANSFERASE"/>
    <property type="match status" value="1"/>
</dbReference>
<protein>
    <recommendedName>
        <fullName evidence="2">Methyltransferase domain-containing protein</fullName>
    </recommendedName>
</protein>
<sequence>MTAQNKKAEVTFFDKFDIEGGYDAFDDSGYYKILSRLKKKFKSSDIKNVIDMGCGSGAFTARLAKELPKSEIIGLDISKGCIKRAKQDYSNLKFEVGDIEKTRFPSASVDLICYSGILHHFPDFSKVAKEASRILKPGGHFFSYDPNKYNPAFWLYRSPSSPFSTRVGITENERLLTTSEIEKVFGGFDFNVETEIISGINMKYLENKKAEVLLSIYNIFDHILAATPLASIIGAWIIGFGTKK</sequence>
<dbReference type="STRING" id="1802630.A3H26_01435"/>
<evidence type="ECO:0000313" key="3">
    <source>
        <dbReference type="EMBL" id="OGC57519.1"/>
    </source>
</evidence>
<reference evidence="3 4" key="1">
    <citation type="journal article" date="2016" name="Nat. Commun.">
        <title>Thousands of microbial genomes shed light on interconnected biogeochemical processes in an aquifer system.</title>
        <authorList>
            <person name="Anantharaman K."/>
            <person name="Brown C.T."/>
            <person name="Hug L.A."/>
            <person name="Sharon I."/>
            <person name="Castelle C.J."/>
            <person name="Probst A.J."/>
            <person name="Thomas B.C."/>
            <person name="Singh A."/>
            <person name="Wilkins M.J."/>
            <person name="Karaoz U."/>
            <person name="Brodie E.L."/>
            <person name="Williams K.H."/>
            <person name="Hubbard S.S."/>
            <person name="Banfield J.F."/>
        </authorList>
    </citation>
    <scope>NUCLEOTIDE SEQUENCE [LARGE SCALE GENOMIC DNA]</scope>
</reference>
<feature type="domain" description="Methyltransferase" evidence="2">
    <location>
        <begin position="47"/>
        <end position="147"/>
    </location>
</feature>
<dbReference type="InterPro" id="IPR029063">
    <property type="entry name" value="SAM-dependent_MTases_sf"/>
</dbReference>
<accession>A0A1F4VK27</accession>
<name>A0A1F4VK27_UNCKA</name>
<dbReference type="PANTHER" id="PTHR43591:SF24">
    <property type="entry name" value="2-METHOXY-6-POLYPRENYL-1,4-BENZOQUINOL METHYLASE, MITOCHONDRIAL"/>
    <property type="match status" value="1"/>
</dbReference>
<dbReference type="CDD" id="cd02440">
    <property type="entry name" value="AdoMet_MTases"/>
    <property type="match status" value="1"/>
</dbReference>